<name>A0A3B0YXL9_9ZZZZ</name>
<keyword evidence="4 5" id="KW-0472">Membrane</keyword>
<evidence type="ECO:0000256" key="5">
    <source>
        <dbReference type="SAM" id="Phobius"/>
    </source>
</evidence>
<dbReference type="Pfam" id="PF01957">
    <property type="entry name" value="NfeD"/>
    <property type="match status" value="1"/>
</dbReference>
<protein>
    <submittedName>
        <fullName evidence="7">Activity regulator of membrane protease YbbK</fullName>
    </submittedName>
</protein>
<dbReference type="GO" id="GO:0005886">
    <property type="term" value="C:plasma membrane"/>
    <property type="evidence" value="ECO:0007669"/>
    <property type="project" value="TreeGrafter"/>
</dbReference>
<dbReference type="Gene3D" id="2.40.50.140">
    <property type="entry name" value="Nucleic acid-binding proteins"/>
    <property type="match status" value="1"/>
</dbReference>
<accession>A0A3B0YXL9</accession>
<keyword evidence="3 5" id="KW-1133">Transmembrane helix</keyword>
<dbReference type="GO" id="GO:0006508">
    <property type="term" value="P:proteolysis"/>
    <property type="evidence" value="ECO:0007669"/>
    <property type="project" value="UniProtKB-KW"/>
</dbReference>
<evidence type="ECO:0000313" key="7">
    <source>
        <dbReference type="EMBL" id="VAW73146.1"/>
    </source>
</evidence>
<feature type="transmembrane region" description="Helical" evidence="5">
    <location>
        <begin position="12"/>
        <end position="40"/>
    </location>
</feature>
<dbReference type="PANTHER" id="PTHR33507:SF3">
    <property type="entry name" value="INNER MEMBRANE PROTEIN YBBJ"/>
    <property type="match status" value="1"/>
</dbReference>
<evidence type="ECO:0000256" key="1">
    <source>
        <dbReference type="ARBA" id="ARBA00004141"/>
    </source>
</evidence>
<gene>
    <name evidence="7" type="ORF">MNBD_GAMMA13-478</name>
</gene>
<dbReference type="EMBL" id="UOFK01000030">
    <property type="protein sequence ID" value="VAW73146.1"/>
    <property type="molecule type" value="Genomic_DNA"/>
</dbReference>
<dbReference type="GO" id="GO:0008233">
    <property type="term" value="F:peptidase activity"/>
    <property type="evidence" value="ECO:0007669"/>
    <property type="project" value="UniProtKB-KW"/>
</dbReference>
<proteinExistence type="predicted"/>
<reference evidence="7" key="1">
    <citation type="submission" date="2018-06" db="EMBL/GenBank/DDBJ databases">
        <authorList>
            <person name="Zhirakovskaya E."/>
        </authorList>
    </citation>
    <scope>NUCLEOTIDE SEQUENCE</scope>
</reference>
<feature type="domain" description="NfeD-like C-terminal" evidence="6">
    <location>
        <begin position="91"/>
        <end position="143"/>
    </location>
</feature>
<keyword evidence="7" id="KW-0378">Hydrolase</keyword>
<keyword evidence="7" id="KW-0645">Protease</keyword>
<evidence type="ECO:0000256" key="2">
    <source>
        <dbReference type="ARBA" id="ARBA00022692"/>
    </source>
</evidence>
<evidence type="ECO:0000256" key="3">
    <source>
        <dbReference type="ARBA" id="ARBA00022989"/>
    </source>
</evidence>
<dbReference type="InterPro" id="IPR002810">
    <property type="entry name" value="NfeD-like_C"/>
</dbReference>
<organism evidence="7">
    <name type="scientific">hydrothermal vent metagenome</name>
    <dbReference type="NCBI Taxonomy" id="652676"/>
    <lineage>
        <taxon>unclassified sequences</taxon>
        <taxon>metagenomes</taxon>
        <taxon>ecological metagenomes</taxon>
    </lineage>
</organism>
<dbReference type="AlphaFoldDB" id="A0A3B0YXL9"/>
<evidence type="ECO:0000259" key="6">
    <source>
        <dbReference type="Pfam" id="PF01957"/>
    </source>
</evidence>
<dbReference type="PANTHER" id="PTHR33507">
    <property type="entry name" value="INNER MEMBRANE PROTEIN YBBJ"/>
    <property type="match status" value="1"/>
</dbReference>
<comment type="subcellular location">
    <subcellularLocation>
        <location evidence="1">Membrane</location>
        <topology evidence="1">Multi-pass membrane protein</topology>
    </subcellularLocation>
</comment>
<sequence>MTLEQLGHWHWWILAAVLIIFEVFAPGAFFLWLGLAAAAVGGTVYLIPGMDWEYQVLIFSVLSVVSIIIWRKFFKQTASDTDQPTLNRRGEQYVGRVFTLEEPIIDGMGKIRVDDSTWKIRGNDCQIGAQVTVTGTNGTLLEVSCKDAENEPG</sequence>
<feature type="transmembrane region" description="Helical" evidence="5">
    <location>
        <begin position="52"/>
        <end position="70"/>
    </location>
</feature>
<evidence type="ECO:0000256" key="4">
    <source>
        <dbReference type="ARBA" id="ARBA00023136"/>
    </source>
</evidence>
<dbReference type="InterPro" id="IPR012340">
    <property type="entry name" value="NA-bd_OB-fold"/>
</dbReference>
<keyword evidence="2 5" id="KW-0812">Transmembrane</keyword>
<dbReference type="InterPro" id="IPR052165">
    <property type="entry name" value="Membrane_assoc_protease"/>
</dbReference>